<dbReference type="Proteomes" id="UP000541185">
    <property type="component" value="Unassembled WGS sequence"/>
</dbReference>
<evidence type="ECO:0000313" key="2">
    <source>
        <dbReference type="EMBL" id="NML45180.1"/>
    </source>
</evidence>
<comment type="caution">
    <text evidence="2">The sequence shown here is derived from an EMBL/GenBank/DDBJ whole genome shotgun (WGS) entry which is preliminary data.</text>
</comment>
<dbReference type="EMBL" id="JABBFX010000001">
    <property type="protein sequence ID" value="NML45180.1"/>
    <property type="molecule type" value="Genomic_DNA"/>
</dbReference>
<keyword evidence="3" id="KW-1185">Reference proteome</keyword>
<dbReference type="InterPro" id="IPR012312">
    <property type="entry name" value="Hemerythrin-like"/>
</dbReference>
<accession>A0A848H765</accession>
<dbReference type="Gene3D" id="1.20.120.520">
    <property type="entry name" value="nmb1532 protein domain like"/>
    <property type="match status" value="1"/>
</dbReference>
<evidence type="ECO:0000259" key="1">
    <source>
        <dbReference type="Pfam" id="PF01814"/>
    </source>
</evidence>
<gene>
    <name evidence="2" type="ORF">HHL11_15610</name>
</gene>
<proteinExistence type="predicted"/>
<dbReference type="AlphaFoldDB" id="A0A848H765"/>
<feature type="domain" description="Hemerythrin-like" evidence="1">
    <location>
        <begin position="4"/>
        <end position="131"/>
    </location>
</feature>
<sequence>MGFTDKFKVQHNEILAVAKELTQQIGAKAEPATLRKLLSNLAGKLSFHLAMEDDALYPRLIDGKDAKAKEMARRFKDEMGGLGGVFTAYNAKWQLSAIKADPAGFAEESQAVFSALKKRIQRENTELYPLAETTTA</sequence>
<protein>
    <submittedName>
        <fullName evidence="2">Hemerythrin domain-containing protein</fullName>
    </submittedName>
</protein>
<organism evidence="2 3">
    <name type="scientific">Ramlibacter agri</name>
    <dbReference type="NCBI Taxonomy" id="2728837"/>
    <lineage>
        <taxon>Bacteria</taxon>
        <taxon>Pseudomonadati</taxon>
        <taxon>Pseudomonadota</taxon>
        <taxon>Betaproteobacteria</taxon>
        <taxon>Burkholderiales</taxon>
        <taxon>Comamonadaceae</taxon>
        <taxon>Ramlibacter</taxon>
    </lineage>
</organism>
<dbReference type="Pfam" id="PF01814">
    <property type="entry name" value="Hemerythrin"/>
    <property type="match status" value="1"/>
</dbReference>
<name>A0A848H765_9BURK</name>
<evidence type="ECO:0000313" key="3">
    <source>
        <dbReference type="Proteomes" id="UP000541185"/>
    </source>
</evidence>
<dbReference type="RefSeq" id="WP_169419266.1">
    <property type="nucleotide sequence ID" value="NZ_JABBFX010000001.1"/>
</dbReference>
<reference evidence="2 3" key="1">
    <citation type="submission" date="2020-04" db="EMBL/GenBank/DDBJ databases">
        <title>Ramlibacter sp. G-1-2-2 isolated from soil.</title>
        <authorList>
            <person name="Dahal R.H."/>
        </authorList>
    </citation>
    <scope>NUCLEOTIDE SEQUENCE [LARGE SCALE GENOMIC DNA]</scope>
    <source>
        <strain evidence="2 3">G-1-2-2</strain>
    </source>
</reference>